<evidence type="ECO:0000256" key="6">
    <source>
        <dbReference type="ARBA" id="ARBA00023306"/>
    </source>
</evidence>
<keyword evidence="4 7" id="KW-1133">Transmembrane helix</keyword>
<keyword evidence="2 7" id="KW-0132">Cell division</keyword>
<evidence type="ECO:0000313" key="9">
    <source>
        <dbReference type="EMBL" id="AIZ15589.1"/>
    </source>
</evidence>
<feature type="region of interest" description="Disordered" evidence="8">
    <location>
        <begin position="1"/>
        <end position="41"/>
    </location>
</feature>
<evidence type="ECO:0000313" key="10">
    <source>
        <dbReference type="Proteomes" id="UP000030636"/>
    </source>
</evidence>
<feature type="compositionally biased region" description="Basic and acidic residues" evidence="8">
    <location>
        <begin position="1"/>
        <end position="10"/>
    </location>
</feature>
<dbReference type="NCBIfam" id="NF002593">
    <property type="entry name" value="PRK02251.1-2"/>
    <property type="match status" value="1"/>
</dbReference>
<evidence type="ECO:0000256" key="7">
    <source>
        <dbReference type="HAMAP-Rule" id="MF_00631"/>
    </source>
</evidence>
<accession>A0A0A7I9T9</accession>
<protein>
    <recommendedName>
        <fullName evidence="7">Cell division protein CrgA</fullName>
    </recommendedName>
</protein>
<dbReference type="AlphaFoldDB" id="A0A0A7I9T9"/>
<gene>
    <name evidence="7" type="primary">crgA</name>
    <name evidence="9" type="ORF">AH67_00395</name>
</gene>
<keyword evidence="6 7" id="KW-0131">Cell cycle</keyword>
<keyword evidence="3 7" id="KW-0812">Transmembrane</keyword>
<dbReference type="STRING" id="1447715.AH67_00395"/>
<evidence type="ECO:0000256" key="4">
    <source>
        <dbReference type="ARBA" id="ARBA00022989"/>
    </source>
</evidence>
<evidence type="ECO:0000256" key="1">
    <source>
        <dbReference type="ARBA" id="ARBA00022475"/>
    </source>
</evidence>
<dbReference type="HOGENOM" id="CLU_109805_1_0_11"/>
<feature type="compositionally biased region" description="Basic and acidic residues" evidence="8">
    <location>
        <begin position="84"/>
        <end position="95"/>
    </location>
</feature>
<feature type="region of interest" description="Disordered" evidence="8">
    <location>
        <begin position="75"/>
        <end position="95"/>
    </location>
</feature>
<evidence type="ECO:0000256" key="3">
    <source>
        <dbReference type="ARBA" id="ARBA00022692"/>
    </source>
</evidence>
<comment type="similarity">
    <text evidence="7">Belongs to the CrgA family.</text>
</comment>
<keyword evidence="10" id="KW-1185">Reference proteome</keyword>
<feature type="transmembrane region" description="Helical" evidence="7">
    <location>
        <begin position="105"/>
        <end position="126"/>
    </location>
</feature>
<feature type="transmembrane region" description="Helical" evidence="7">
    <location>
        <begin position="138"/>
        <end position="158"/>
    </location>
</feature>
<dbReference type="GO" id="GO:0051301">
    <property type="term" value="P:cell division"/>
    <property type="evidence" value="ECO:0007669"/>
    <property type="project" value="UniProtKB-UniRule"/>
</dbReference>
<dbReference type="KEGG" id="bpsp:AH67_00395"/>
<name>A0A0A7I9T9_9BIFI</name>
<keyword evidence="1 7" id="KW-1003">Cell membrane</keyword>
<organism evidence="9 10">
    <name type="scientific">Bifidobacterium pseudolongum PV8-2</name>
    <dbReference type="NCBI Taxonomy" id="1447715"/>
    <lineage>
        <taxon>Bacteria</taxon>
        <taxon>Bacillati</taxon>
        <taxon>Actinomycetota</taxon>
        <taxon>Actinomycetes</taxon>
        <taxon>Bifidobacteriales</taxon>
        <taxon>Bifidobacteriaceae</taxon>
        <taxon>Bifidobacterium</taxon>
    </lineage>
</organism>
<comment type="subcellular location">
    <subcellularLocation>
        <location evidence="7">Cell membrane</location>
        <topology evidence="7">Multi-pass membrane protein</topology>
    </subcellularLocation>
</comment>
<reference evidence="9 10" key="1">
    <citation type="journal article" date="2015" name="Genome Announc.">
        <title>Bifidobacterium pseudolongum Strain PV8-2, Isolated from a Stool Sample of an Anemic Kenyan Infant.</title>
        <authorList>
            <person name="Vazquez-Gutierrez P."/>
            <person name="Lacroix C."/>
            <person name="Chassard C."/>
            <person name="Klumpp J."/>
            <person name="Stevens M.J."/>
            <person name="Jans C."/>
        </authorList>
    </citation>
    <scope>NUCLEOTIDE SEQUENCE [LARGE SCALE GENOMIC DNA]</scope>
    <source>
        <strain evidence="9 10">PV8-2</strain>
    </source>
</reference>
<dbReference type="RefSeq" id="WP_026647891.1">
    <property type="nucleotide sequence ID" value="NZ_CP007457.1"/>
</dbReference>
<sequence length="159" mass="17720">MADEELHKTPTDGQTEVEASVTVEEAEPTTADQGKGAHDDHPTLAEAATYVENDEIPLGKIQSVLDSTVDESQLTPQMRRMMQRQKENSKRVEESIKGTKANPSWYVPLFCTLMVIGLVWAVVFYLTNNTYPIPGIGFWNLAIAFGFILVGFLMTVGWR</sequence>
<comment type="function">
    <text evidence="7">Involved in cell division.</text>
</comment>
<dbReference type="HAMAP" id="MF_00631">
    <property type="entry name" value="CrgA"/>
    <property type="match status" value="1"/>
</dbReference>
<proteinExistence type="inferred from homology"/>
<dbReference type="Pfam" id="PF06781">
    <property type="entry name" value="CrgA"/>
    <property type="match status" value="1"/>
</dbReference>
<dbReference type="EMBL" id="CP007457">
    <property type="protein sequence ID" value="AIZ15589.1"/>
    <property type="molecule type" value="Genomic_DNA"/>
</dbReference>
<evidence type="ECO:0000256" key="2">
    <source>
        <dbReference type="ARBA" id="ARBA00022618"/>
    </source>
</evidence>
<dbReference type="InterPro" id="IPR009619">
    <property type="entry name" value="CrgA"/>
</dbReference>
<dbReference type="GO" id="GO:0005886">
    <property type="term" value="C:plasma membrane"/>
    <property type="evidence" value="ECO:0007669"/>
    <property type="project" value="UniProtKB-SubCell"/>
</dbReference>
<dbReference type="OrthoDB" id="5189646at2"/>
<dbReference type="Proteomes" id="UP000030636">
    <property type="component" value="Chromosome"/>
</dbReference>
<evidence type="ECO:0000256" key="8">
    <source>
        <dbReference type="SAM" id="MobiDB-lite"/>
    </source>
</evidence>
<feature type="compositionally biased region" description="Low complexity" evidence="8">
    <location>
        <begin position="16"/>
        <end position="31"/>
    </location>
</feature>
<evidence type="ECO:0000256" key="5">
    <source>
        <dbReference type="ARBA" id="ARBA00023136"/>
    </source>
</evidence>
<keyword evidence="5 7" id="KW-0472">Membrane</keyword>